<keyword evidence="2" id="KW-1185">Reference proteome</keyword>
<gene>
    <name evidence="1" type="ORF">BDN72DRAFT_818002</name>
</gene>
<evidence type="ECO:0000313" key="1">
    <source>
        <dbReference type="EMBL" id="TFK71183.1"/>
    </source>
</evidence>
<dbReference type="Proteomes" id="UP000308600">
    <property type="component" value="Unassembled WGS sequence"/>
</dbReference>
<name>A0ACD3AYW9_9AGAR</name>
<proteinExistence type="predicted"/>
<evidence type="ECO:0000313" key="2">
    <source>
        <dbReference type="Proteomes" id="UP000308600"/>
    </source>
</evidence>
<sequence length="731" mass="82731">MGDNPFSTPVNRFTHAASSLRATATKRDSLAAELERDPQLTSAKRQQRAQVFTSTMAHASLERQLVAAQTLKLELETKLREREIQVERLERDRRWLTDREKEEKDEKERERVEHEEEKRRLETELRTLRSNLTSIREQYADLEDSHSSLSRSSSQTMASQKSQVSTLTRQVALLTDEISQLRQTADTRSRTLTELQERYDEILNLNAGYANRDKEVENMSVVREELHRQAKYMKKLEATNAKLQAEVLVLREKQTSIEVLKEEKRTLERKVRVADELREKVVKLEGELEGSRKEREEWATKASEQSPSSSKVPVTVTQTLSELRLTYAKLLEENGANVALQRQRESEIKDAIAGEEAAKKVVKRLEGEVKALKGKVERREQRAVVAEHEVGFLQALVASYNTEEQLQAEPTATLTSSAASLQRIQQLETLVSEYKDANEKLSAEIDVLGADPQSSLGNGRSREALVKLIEEERKAKEDLEKELISAQSESETHLAKIDELEQNLFELSGEIAGGRHVPPGVRVLSMKDNPEQQWFDLRQEVMDRLKGENEALMKRLKGLEGQVQGPSQPRNADDSGVDVGNEELVPRESWELVNQEKLELEEVVKQKEKRLLRLQQVFSSKSAEFREAIASILGLKLAFYPNGQVRVTSVYDLSASFVFQPLSKSTTSKTPSVDGVKMQLVAQGEGGPQDLPNLMQYWIENEQCIPGFLASVTLECIDKSKREGTFGTAGG</sequence>
<protein>
    <submittedName>
        <fullName evidence="1">Uncharacterized protein</fullName>
    </submittedName>
</protein>
<accession>A0ACD3AYW9</accession>
<reference evidence="1 2" key="1">
    <citation type="journal article" date="2019" name="Nat. Ecol. Evol.">
        <title>Megaphylogeny resolves global patterns of mushroom evolution.</title>
        <authorList>
            <person name="Varga T."/>
            <person name="Krizsan K."/>
            <person name="Foldi C."/>
            <person name="Dima B."/>
            <person name="Sanchez-Garcia M."/>
            <person name="Sanchez-Ramirez S."/>
            <person name="Szollosi G.J."/>
            <person name="Szarkandi J.G."/>
            <person name="Papp V."/>
            <person name="Albert L."/>
            <person name="Andreopoulos W."/>
            <person name="Angelini C."/>
            <person name="Antonin V."/>
            <person name="Barry K.W."/>
            <person name="Bougher N.L."/>
            <person name="Buchanan P."/>
            <person name="Buyck B."/>
            <person name="Bense V."/>
            <person name="Catcheside P."/>
            <person name="Chovatia M."/>
            <person name="Cooper J."/>
            <person name="Damon W."/>
            <person name="Desjardin D."/>
            <person name="Finy P."/>
            <person name="Geml J."/>
            <person name="Haridas S."/>
            <person name="Hughes K."/>
            <person name="Justo A."/>
            <person name="Karasinski D."/>
            <person name="Kautmanova I."/>
            <person name="Kiss B."/>
            <person name="Kocsube S."/>
            <person name="Kotiranta H."/>
            <person name="LaButti K.M."/>
            <person name="Lechner B.E."/>
            <person name="Liimatainen K."/>
            <person name="Lipzen A."/>
            <person name="Lukacs Z."/>
            <person name="Mihaltcheva S."/>
            <person name="Morgado L.N."/>
            <person name="Niskanen T."/>
            <person name="Noordeloos M.E."/>
            <person name="Ohm R.A."/>
            <person name="Ortiz-Santana B."/>
            <person name="Ovrebo C."/>
            <person name="Racz N."/>
            <person name="Riley R."/>
            <person name="Savchenko A."/>
            <person name="Shiryaev A."/>
            <person name="Soop K."/>
            <person name="Spirin V."/>
            <person name="Szebenyi C."/>
            <person name="Tomsovsky M."/>
            <person name="Tulloss R.E."/>
            <person name="Uehling J."/>
            <person name="Grigoriev I.V."/>
            <person name="Vagvolgyi C."/>
            <person name="Papp T."/>
            <person name="Martin F.M."/>
            <person name="Miettinen O."/>
            <person name="Hibbett D.S."/>
            <person name="Nagy L.G."/>
        </authorList>
    </citation>
    <scope>NUCLEOTIDE SEQUENCE [LARGE SCALE GENOMIC DNA]</scope>
    <source>
        <strain evidence="1 2">NL-1719</strain>
    </source>
</reference>
<dbReference type="EMBL" id="ML208302">
    <property type="protein sequence ID" value="TFK71183.1"/>
    <property type="molecule type" value="Genomic_DNA"/>
</dbReference>
<organism evidence="1 2">
    <name type="scientific">Pluteus cervinus</name>
    <dbReference type="NCBI Taxonomy" id="181527"/>
    <lineage>
        <taxon>Eukaryota</taxon>
        <taxon>Fungi</taxon>
        <taxon>Dikarya</taxon>
        <taxon>Basidiomycota</taxon>
        <taxon>Agaricomycotina</taxon>
        <taxon>Agaricomycetes</taxon>
        <taxon>Agaricomycetidae</taxon>
        <taxon>Agaricales</taxon>
        <taxon>Pluteineae</taxon>
        <taxon>Pluteaceae</taxon>
        <taxon>Pluteus</taxon>
    </lineage>
</organism>